<proteinExistence type="predicted"/>
<feature type="domain" description="YubB ferredoxin-like" evidence="1">
    <location>
        <begin position="92"/>
        <end position="157"/>
    </location>
</feature>
<dbReference type="EMBL" id="CVUD02000108">
    <property type="protein sequence ID" value="SEH71558.1"/>
    <property type="molecule type" value="Genomic_DNA"/>
</dbReference>
<dbReference type="Proteomes" id="UP000198559">
    <property type="component" value="Unassembled WGS sequence"/>
</dbReference>
<dbReference type="Pfam" id="PF18406">
    <property type="entry name" value="DUF1281_C"/>
    <property type="match status" value="1"/>
</dbReference>
<organism evidence="2 3">
    <name type="scientific">Bathymodiolus azoricus thioautotrophic gill symbiont</name>
    <dbReference type="NCBI Taxonomy" id="235205"/>
    <lineage>
        <taxon>Bacteria</taxon>
        <taxon>Pseudomonadati</taxon>
        <taxon>Pseudomonadota</taxon>
        <taxon>Gammaproteobacteria</taxon>
        <taxon>sulfur-oxidizing symbionts</taxon>
    </lineage>
</organism>
<dbReference type="AlphaFoldDB" id="A0A1H6KJ89"/>
<gene>
    <name evidence="2" type="ORF">BAZSYMB_GCONTIG00794_0</name>
</gene>
<accession>A0A1H6KJ89</accession>
<protein>
    <recommendedName>
        <fullName evidence="1">YubB ferredoxin-like domain-containing protein</fullName>
    </recommendedName>
</protein>
<dbReference type="Gene3D" id="3.30.70.1270">
    <property type="entry name" value="Api92-like domains"/>
    <property type="match status" value="1"/>
</dbReference>
<evidence type="ECO:0000313" key="2">
    <source>
        <dbReference type="EMBL" id="SEH71558.1"/>
    </source>
</evidence>
<evidence type="ECO:0000313" key="3">
    <source>
        <dbReference type="Proteomes" id="UP000198559"/>
    </source>
</evidence>
<dbReference type="SUPFAM" id="SSF160940">
    <property type="entry name" value="Api92-like"/>
    <property type="match status" value="1"/>
</dbReference>
<evidence type="ECO:0000259" key="1">
    <source>
        <dbReference type="Pfam" id="PF18406"/>
    </source>
</evidence>
<name>A0A1H6KJ89_9GAMM</name>
<dbReference type="InterPro" id="IPR041329">
    <property type="entry name" value="YubB_C"/>
</dbReference>
<reference evidence="3" key="1">
    <citation type="submission" date="2016-06" db="EMBL/GenBank/DDBJ databases">
        <authorList>
            <person name="Petersen J."/>
            <person name="Sayavedra L."/>
        </authorList>
    </citation>
    <scope>NUCLEOTIDE SEQUENCE [LARGE SCALE GENOMIC DNA]</scope>
    <source>
        <strain evidence="3">BazSymB</strain>
    </source>
</reference>
<sequence length="167" mass="19272">MPNYVISTMKLTFKNKEAKDTFLVDFKAVKNNLCAVVMPCKNIQPLDKDGNEPLSIKLGEHWADMTMPDGSVRKLTDLPWDNDLWGTKWGTYDVEIYEIEDTYVAMDFNTAWSPIGVECMQAIVKKYNFIEMTYTYHDEGMDFSGCMNYESNSKHLSLVDDPDICYE</sequence>